<sequence length="126" mass="14466">MLPRSSASVLSRRAQASASSPRSFVASASVLLRRAAVPRDSTEQASASSPRLHRLRLLPVDRFVPTSIPLATAAYFFLFKMERCLREKRKERLGRSKMEKSKEREVVVVREKGKWFCSVGFFYFFY</sequence>
<evidence type="ECO:0000313" key="3">
    <source>
        <dbReference type="Proteomes" id="UP001497516"/>
    </source>
</evidence>
<gene>
    <name evidence="2" type="ORF">LTRI10_LOCUS25881</name>
</gene>
<proteinExistence type="predicted"/>
<dbReference type="Proteomes" id="UP001497516">
    <property type="component" value="Chromosome 4"/>
</dbReference>
<organism evidence="2 3">
    <name type="scientific">Linum trigynum</name>
    <dbReference type="NCBI Taxonomy" id="586398"/>
    <lineage>
        <taxon>Eukaryota</taxon>
        <taxon>Viridiplantae</taxon>
        <taxon>Streptophyta</taxon>
        <taxon>Embryophyta</taxon>
        <taxon>Tracheophyta</taxon>
        <taxon>Spermatophyta</taxon>
        <taxon>Magnoliopsida</taxon>
        <taxon>eudicotyledons</taxon>
        <taxon>Gunneridae</taxon>
        <taxon>Pentapetalae</taxon>
        <taxon>rosids</taxon>
        <taxon>fabids</taxon>
        <taxon>Malpighiales</taxon>
        <taxon>Linaceae</taxon>
        <taxon>Linum</taxon>
    </lineage>
</organism>
<evidence type="ECO:0000256" key="1">
    <source>
        <dbReference type="SAM" id="MobiDB-lite"/>
    </source>
</evidence>
<reference evidence="2 3" key="1">
    <citation type="submission" date="2024-04" db="EMBL/GenBank/DDBJ databases">
        <authorList>
            <person name="Fracassetti M."/>
        </authorList>
    </citation>
    <scope>NUCLEOTIDE SEQUENCE [LARGE SCALE GENOMIC DNA]</scope>
</reference>
<keyword evidence="3" id="KW-1185">Reference proteome</keyword>
<accession>A0AAV2EGN5</accession>
<dbReference type="EMBL" id="OZ034817">
    <property type="protein sequence ID" value="CAL1384695.1"/>
    <property type="molecule type" value="Genomic_DNA"/>
</dbReference>
<name>A0AAV2EGN5_9ROSI</name>
<feature type="region of interest" description="Disordered" evidence="1">
    <location>
        <begin position="1"/>
        <end position="24"/>
    </location>
</feature>
<evidence type="ECO:0000313" key="2">
    <source>
        <dbReference type="EMBL" id="CAL1384695.1"/>
    </source>
</evidence>
<protein>
    <submittedName>
        <fullName evidence="2">Uncharacterized protein</fullName>
    </submittedName>
</protein>
<feature type="compositionally biased region" description="Low complexity" evidence="1">
    <location>
        <begin position="1"/>
        <end position="23"/>
    </location>
</feature>
<dbReference type="AlphaFoldDB" id="A0AAV2EGN5"/>